<sequence length="254" mass="28540">MDWIVSILGSSRLSVLNNVSPAGYFGCSRGVRQGDPLSPLLFGIAENFLNSLLSRMVASDQLLLISSPRDFFAPTKFLYTKDVLIFCRGTVRNLRRVVHTFRVYGSILGQLVNLSKSSIFFGSSVSTALISSLQSLVGMQIGLFPYSYLGVPLFRGNPKKSVLMPIANKILSKFWQVERWLLRRSEISYELVLVRRLSWSVLPGTIVVDLMLLVVLDGIWLIGEDYQRDFWQDNYLGVAISDLLGIPDFLAKHL</sequence>
<evidence type="ECO:0000313" key="3">
    <source>
        <dbReference type="Proteomes" id="UP001281410"/>
    </source>
</evidence>
<proteinExistence type="predicted"/>
<gene>
    <name evidence="2" type="ORF">Dsin_008880</name>
</gene>
<dbReference type="AlphaFoldDB" id="A0AAE0AQ82"/>
<dbReference type="PANTHER" id="PTHR33116:SF80">
    <property type="entry name" value="REVERSE TRANSCRIPTASE ZINC-BINDING DOMAIN-CONTAINING PROTEIN"/>
    <property type="match status" value="1"/>
</dbReference>
<dbReference type="Proteomes" id="UP001281410">
    <property type="component" value="Unassembled WGS sequence"/>
</dbReference>
<evidence type="ECO:0000259" key="1">
    <source>
        <dbReference type="PROSITE" id="PS50878"/>
    </source>
</evidence>
<dbReference type="InterPro" id="IPR000477">
    <property type="entry name" value="RT_dom"/>
</dbReference>
<feature type="domain" description="Reverse transcriptase" evidence="1">
    <location>
        <begin position="1"/>
        <end position="153"/>
    </location>
</feature>
<comment type="caution">
    <text evidence="2">The sequence shown here is derived from an EMBL/GenBank/DDBJ whole genome shotgun (WGS) entry which is preliminary data.</text>
</comment>
<dbReference type="PROSITE" id="PS50878">
    <property type="entry name" value="RT_POL"/>
    <property type="match status" value="1"/>
</dbReference>
<accession>A0AAE0AQ82</accession>
<organism evidence="2 3">
    <name type="scientific">Dipteronia sinensis</name>
    <dbReference type="NCBI Taxonomy" id="43782"/>
    <lineage>
        <taxon>Eukaryota</taxon>
        <taxon>Viridiplantae</taxon>
        <taxon>Streptophyta</taxon>
        <taxon>Embryophyta</taxon>
        <taxon>Tracheophyta</taxon>
        <taxon>Spermatophyta</taxon>
        <taxon>Magnoliopsida</taxon>
        <taxon>eudicotyledons</taxon>
        <taxon>Gunneridae</taxon>
        <taxon>Pentapetalae</taxon>
        <taxon>rosids</taxon>
        <taxon>malvids</taxon>
        <taxon>Sapindales</taxon>
        <taxon>Sapindaceae</taxon>
        <taxon>Hippocastanoideae</taxon>
        <taxon>Acereae</taxon>
        <taxon>Dipteronia</taxon>
    </lineage>
</organism>
<evidence type="ECO:0000313" key="2">
    <source>
        <dbReference type="EMBL" id="KAK3221855.1"/>
    </source>
</evidence>
<protein>
    <recommendedName>
        <fullName evidence="1">Reverse transcriptase domain-containing protein</fullName>
    </recommendedName>
</protein>
<reference evidence="2" key="1">
    <citation type="journal article" date="2023" name="Plant J.">
        <title>Genome sequences and population genomics provide insights into the demographic history, inbreeding, and mutation load of two 'living fossil' tree species of Dipteronia.</title>
        <authorList>
            <person name="Feng Y."/>
            <person name="Comes H.P."/>
            <person name="Chen J."/>
            <person name="Zhu S."/>
            <person name="Lu R."/>
            <person name="Zhang X."/>
            <person name="Li P."/>
            <person name="Qiu J."/>
            <person name="Olsen K.M."/>
            <person name="Qiu Y."/>
        </authorList>
    </citation>
    <scope>NUCLEOTIDE SEQUENCE</scope>
    <source>
        <strain evidence="2">NBL</strain>
    </source>
</reference>
<dbReference type="EMBL" id="JANJYJ010000003">
    <property type="protein sequence ID" value="KAK3221855.1"/>
    <property type="molecule type" value="Genomic_DNA"/>
</dbReference>
<name>A0AAE0AQ82_9ROSI</name>
<dbReference type="PANTHER" id="PTHR33116">
    <property type="entry name" value="REVERSE TRANSCRIPTASE ZINC-BINDING DOMAIN-CONTAINING PROTEIN-RELATED-RELATED"/>
    <property type="match status" value="1"/>
</dbReference>
<keyword evidence="3" id="KW-1185">Reference proteome</keyword>